<evidence type="ECO:0000313" key="3">
    <source>
        <dbReference type="EMBL" id="GAA0935472.1"/>
    </source>
</evidence>
<organism evidence="3 4">
    <name type="scientific">Actinocorallia libanotica</name>
    <dbReference type="NCBI Taxonomy" id="46162"/>
    <lineage>
        <taxon>Bacteria</taxon>
        <taxon>Bacillati</taxon>
        <taxon>Actinomycetota</taxon>
        <taxon>Actinomycetes</taxon>
        <taxon>Streptosporangiales</taxon>
        <taxon>Thermomonosporaceae</taxon>
        <taxon>Actinocorallia</taxon>
    </lineage>
</organism>
<dbReference type="InterPro" id="IPR039375">
    <property type="entry name" value="NodN-like"/>
</dbReference>
<feature type="domain" description="MaoC-like" evidence="2">
    <location>
        <begin position="10"/>
        <end position="119"/>
    </location>
</feature>
<comment type="caution">
    <text evidence="3">The sequence shown here is derived from an EMBL/GenBank/DDBJ whole genome shotgun (WGS) entry which is preliminary data.</text>
</comment>
<dbReference type="RefSeq" id="WP_344235339.1">
    <property type="nucleotide sequence ID" value="NZ_BAAAHH010000001.1"/>
</dbReference>
<dbReference type="SUPFAM" id="SSF54637">
    <property type="entry name" value="Thioesterase/thiol ester dehydrase-isomerase"/>
    <property type="match status" value="1"/>
</dbReference>
<dbReference type="PANTHER" id="PTHR42993">
    <property type="entry name" value="MAOC-LIKE DEHYDRATASE DOMAIN-CONTAINING PROTEIN"/>
    <property type="match status" value="1"/>
</dbReference>
<dbReference type="EMBL" id="BAAAHH010000001">
    <property type="protein sequence ID" value="GAA0935472.1"/>
    <property type="molecule type" value="Genomic_DNA"/>
</dbReference>
<dbReference type="InterPro" id="IPR029069">
    <property type="entry name" value="HotDog_dom_sf"/>
</dbReference>
<accession>A0ABN1PZL3</accession>
<sequence length="157" mass="17224">MRTFTDLDEFAAAVGEELGHSEWQEITQEQVDKFADATGDHQWIHVDPERAAAEGPFGGTIAHGYLTLSLVTAHVMQTFTIEKLTMVVNFGLNKVRFHTPVPVGAKIRAKATLVDLKNSPAGRLGTLKVTMEIDGQRRPACVAEVLALYRNDEYSAG</sequence>
<gene>
    <name evidence="3" type="ORF">GCM10009550_00540</name>
</gene>
<reference evidence="3 4" key="1">
    <citation type="journal article" date="2019" name="Int. J. Syst. Evol. Microbiol.">
        <title>The Global Catalogue of Microorganisms (GCM) 10K type strain sequencing project: providing services to taxonomists for standard genome sequencing and annotation.</title>
        <authorList>
            <consortium name="The Broad Institute Genomics Platform"/>
            <consortium name="The Broad Institute Genome Sequencing Center for Infectious Disease"/>
            <person name="Wu L."/>
            <person name="Ma J."/>
        </authorList>
    </citation>
    <scope>NUCLEOTIDE SEQUENCE [LARGE SCALE GENOMIC DNA]</scope>
    <source>
        <strain evidence="3 4">JCM 10696</strain>
    </source>
</reference>
<evidence type="ECO:0000313" key="4">
    <source>
        <dbReference type="Proteomes" id="UP001500665"/>
    </source>
</evidence>
<dbReference type="PANTHER" id="PTHR42993:SF1">
    <property type="entry name" value="MAOC-LIKE DEHYDRATASE DOMAIN-CONTAINING PROTEIN"/>
    <property type="match status" value="1"/>
</dbReference>
<dbReference type="Proteomes" id="UP001500665">
    <property type="component" value="Unassembled WGS sequence"/>
</dbReference>
<evidence type="ECO:0000256" key="1">
    <source>
        <dbReference type="ARBA" id="ARBA00005254"/>
    </source>
</evidence>
<dbReference type="CDD" id="cd03450">
    <property type="entry name" value="NodN"/>
    <property type="match status" value="1"/>
</dbReference>
<comment type="similarity">
    <text evidence="1">Belongs to the enoyl-CoA hydratase/isomerase family.</text>
</comment>
<dbReference type="InterPro" id="IPR002539">
    <property type="entry name" value="MaoC-like_dom"/>
</dbReference>
<dbReference type="Pfam" id="PF01575">
    <property type="entry name" value="MaoC_dehydratas"/>
    <property type="match status" value="1"/>
</dbReference>
<keyword evidence="4" id="KW-1185">Reference proteome</keyword>
<proteinExistence type="inferred from homology"/>
<evidence type="ECO:0000259" key="2">
    <source>
        <dbReference type="Pfam" id="PF01575"/>
    </source>
</evidence>
<protein>
    <submittedName>
        <fullName evidence="3">MaoC family dehydratase</fullName>
    </submittedName>
</protein>
<name>A0ABN1PZL3_9ACTN</name>
<dbReference type="Gene3D" id="3.10.129.10">
    <property type="entry name" value="Hotdog Thioesterase"/>
    <property type="match status" value="1"/>
</dbReference>